<sequence>MDGLRATIIVPSLVGTMETTASNMAVCSSKFDFLSDVISEKLTVAAREIFAALVKTVTDYERELLNELRRIIPTKPDPEVTEKELKDDEMVCEAKGGGASAEEEEHESNLRVVDTWSMSVPAFTKEEKWEDVHFEVERK</sequence>
<name>A0A3S2MJK3_ORYJA</name>
<keyword evidence="2" id="KW-1185">Reference proteome</keyword>
<evidence type="ECO:0000313" key="2">
    <source>
        <dbReference type="Proteomes" id="UP000283210"/>
    </source>
</evidence>
<protein>
    <submittedName>
        <fullName evidence="1">Uncharacterized protein</fullName>
    </submittedName>
</protein>
<dbReference type="OrthoDB" id="8948239at2759"/>
<organism evidence="1 2">
    <name type="scientific">Oryzias javanicus</name>
    <name type="common">Javanese ricefish</name>
    <name type="synonym">Aplocheilus javanicus</name>
    <dbReference type="NCBI Taxonomy" id="123683"/>
    <lineage>
        <taxon>Eukaryota</taxon>
        <taxon>Metazoa</taxon>
        <taxon>Chordata</taxon>
        <taxon>Craniata</taxon>
        <taxon>Vertebrata</taxon>
        <taxon>Euteleostomi</taxon>
        <taxon>Actinopterygii</taxon>
        <taxon>Neopterygii</taxon>
        <taxon>Teleostei</taxon>
        <taxon>Neoteleostei</taxon>
        <taxon>Acanthomorphata</taxon>
        <taxon>Ovalentaria</taxon>
        <taxon>Atherinomorphae</taxon>
        <taxon>Beloniformes</taxon>
        <taxon>Adrianichthyidae</taxon>
        <taxon>Oryziinae</taxon>
        <taxon>Oryzias</taxon>
    </lineage>
</organism>
<evidence type="ECO:0000313" key="1">
    <source>
        <dbReference type="EMBL" id="RVE60877.1"/>
    </source>
</evidence>
<accession>A0A3S2MJK3</accession>
<reference evidence="1 2" key="1">
    <citation type="submission" date="2018-11" db="EMBL/GenBank/DDBJ databases">
        <authorList>
            <person name="Lopez-Roques C."/>
            <person name="Donnadieu C."/>
            <person name="Bouchez O."/>
            <person name="Klopp C."/>
            <person name="Cabau C."/>
            <person name="Zahm M."/>
        </authorList>
    </citation>
    <scope>NUCLEOTIDE SEQUENCE [LARGE SCALE GENOMIC DNA]</scope>
    <source>
        <strain evidence="1">RS831</strain>
        <tissue evidence="1">Whole body</tissue>
    </source>
</reference>
<dbReference type="Proteomes" id="UP000283210">
    <property type="component" value="Chromosome 18"/>
</dbReference>
<proteinExistence type="predicted"/>
<reference evidence="1 2" key="2">
    <citation type="submission" date="2019-01" db="EMBL/GenBank/DDBJ databases">
        <title>A chromosome length genome reference of the Java medaka (oryzias javanicus).</title>
        <authorList>
            <person name="Herpin A."/>
            <person name="Takehana Y."/>
            <person name="Naruse K."/>
            <person name="Ansai S."/>
            <person name="Kawaguchi M."/>
        </authorList>
    </citation>
    <scope>NUCLEOTIDE SEQUENCE [LARGE SCALE GENOMIC DNA]</scope>
    <source>
        <strain evidence="1">RS831</strain>
        <tissue evidence="1">Whole body</tissue>
    </source>
</reference>
<dbReference type="EMBL" id="CM012454">
    <property type="protein sequence ID" value="RVE60877.1"/>
    <property type="molecule type" value="Genomic_DNA"/>
</dbReference>
<gene>
    <name evidence="1" type="ORF">OJAV_G00185300</name>
</gene>
<dbReference type="AlphaFoldDB" id="A0A3S2MJK3"/>